<evidence type="ECO:0000313" key="1">
    <source>
        <dbReference type="EMBL" id="MCL7035862.1"/>
    </source>
</evidence>
<reference evidence="1" key="1">
    <citation type="submission" date="2022-03" db="EMBL/GenBank/DDBJ databases">
        <title>A functionally conserved STORR gene fusion in Papaver species that diverged 16.8 million years ago.</title>
        <authorList>
            <person name="Catania T."/>
        </authorList>
    </citation>
    <scope>NUCLEOTIDE SEQUENCE</scope>
    <source>
        <strain evidence="1">S-191538</strain>
    </source>
</reference>
<sequence>HIHQLKKKKKIGNRSEKVSKRVKFRYLHPAEVRNHGIYVCNRFHFERFEKALSH</sequence>
<keyword evidence="2" id="KW-1185">Reference proteome</keyword>
<organism evidence="1 2">
    <name type="scientific">Papaver nudicaule</name>
    <name type="common">Iceland poppy</name>
    <dbReference type="NCBI Taxonomy" id="74823"/>
    <lineage>
        <taxon>Eukaryota</taxon>
        <taxon>Viridiplantae</taxon>
        <taxon>Streptophyta</taxon>
        <taxon>Embryophyta</taxon>
        <taxon>Tracheophyta</taxon>
        <taxon>Spermatophyta</taxon>
        <taxon>Magnoliopsida</taxon>
        <taxon>Ranunculales</taxon>
        <taxon>Papaveraceae</taxon>
        <taxon>Papaveroideae</taxon>
        <taxon>Papaver</taxon>
    </lineage>
</organism>
<dbReference type="AlphaFoldDB" id="A0AA41SFY3"/>
<protein>
    <submittedName>
        <fullName evidence="1">Uncharacterized protein</fullName>
    </submittedName>
</protein>
<dbReference type="Proteomes" id="UP001177140">
    <property type="component" value="Unassembled WGS sequence"/>
</dbReference>
<name>A0AA41SFY3_PAPNU</name>
<dbReference type="EMBL" id="JAJJMA010161728">
    <property type="protein sequence ID" value="MCL7035862.1"/>
    <property type="molecule type" value="Genomic_DNA"/>
</dbReference>
<comment type="caution">
    <text evidence="1">The sequence shown here is derived from an EMBL/GenBank/DDBJ whole genome shotgun (WGS) entry which is preliminary data.</text>
</comment>
<evidence type="ECO:0000313" key="2">
    <source>
        <dbReference type="Proteomes" id="UP001177140"/>
    </source>
</evidence>
<accession>A0AA41SFY3</accession>
<proteinExistence type="predicted"/>
<feature type="non-terminal residue" evidence="1">
    <location>
        <position position="1"/>
    </location>
</feature>
<gene>
    <name evidence="1" type="ORF">MKW94_013361</name>
</gene>